<keyword evidence="7 9" id="KW-0238">DNA-binding</keyword>
<keyword evidence="2 9" id="KW-0547">Nucleotide-binding</keyword>
<dbReference type="GO" id="GO:0005737">
    <property type="term" value="C:cytoplasm"/>
    <property type="evidence" value="ECO:0007669"/>
    <property type="project" value="UniProtKB-SubCell"/>
</dbReference>
<comment type="subcellular location">
    <subcellularLocation>
        <location evidence="9">Cytoplasm</location>
    </subcellularLocation>
</comment>
<dbReference type="SUPFAM" id="SSF52540">
    <property type="entry name" value="P-loop containing nucleoside triphosphate hydrolases"/>
    <property type="match status" value="3"/>
</dbReference>
<evidence type="ECO:0000256" key="8">
    <source>
        <dbReference type="ARBA" id="ARBA00023204"/>
    </source>
</evidence>
<keyword evidence="5 13" id="KW-0347">Helicase</keyword>
<dbReference type="InterPro" id="IPR047112">
    <property type="entry name" value="RecG/Mfd"/>
</dbReference>
<evidence type="ECO:0000256" key="10">
    <source>
        <dbReference type="SAM" id="MobiDB-lite"/>
    </source>
</evidence>
<evidence type="ECO:0000256" key="3">
    <source>
        <dbReference type="ARBA" id="ARBA00022763"/>
    </source>
</evidence>
<feature type="domain" description="Helicase C-terminal" evidence="12">
    <location>
        <begin position="723"/>
        <end position="877"/>
    </location>
</feature>
<gene>
    <name evidence="9" type="primary">mfd</name>
    <name evidence="13" type="ORF">EOD43_19145</name>
</gene>
<dbReference type="Proteomes" id="UP000282971">
    <property type="component" value="Unassembled WGS sequence"/>
</dbReference>
<evidence type="ECO:0000256" key="2">
    <source>
        <dbReference type="ARBA" id="ARBA00022741"/>
    </source>
</evidence>
<dbReference type="SMART" id="SM01058">
    <property type="entry name" value="CarD_TRCF"/>
    <property type="match status" value="1"/>
</dbReference>
<dbReference type="Gene3D" id="3.40.50.11180">
    <property type="match status" value="1"/>
</dbReference>
<feature type="domain" description="Helicase ATP-binding" evidence="11">
    <location>
        <begin position="541"/>
        <end position="702"/>
    </location>
</feature>
<dbReference type="Gene3D" id="3.30.2060.10">
    <property type="entry name" value="Penicillin-binding protein 1b domain"/>
    <property type="match status" value="1"/>
</dbReference>
<evidence type="ECO:0000313" key="14">
    <source>
        <dbReference type="Proteomes" id="UP000282971"/>
    </source>
</evidence>
<dbReference type="Pfam" id="PF03461">
    <property type="entry name" value="TRCF"/>
    <property type="match status" value="1"/>
</dbReference>
<evidence type="ECO:0000256" key="1">
    <source>
        <dbReference type="ARBA" id="ARBA00022490"/>
    </source>
</evidence>
<evidence type="ECO:0000313" key="13">
    <source>
        <dbReference type="EMBL" id="RVT90382.1"/>
    </source>
</evidence>
<dbReference type="PANTHER" id="PTHR47964:SF1">
    <property type="entry name" value="ATP-DEPENDENT DNA HELICASE HOMOLOG RECG, CHLOROPLASTIC"/>
    <property type="match status" value="1"/>
</dbReference>
<dbReference type="GO" id="GO:0005524">
    <property type="term" value="F:ATP binding"/>
    <property type="evidence" value="ECO:0007669"/>
    <property type="project" value="UniProtKB-UniRule"/>
</dbReference>
<keyword evidence="8 9" id="KW-0234">DNA repair</keyword>
<keyword evidence="1 9" id="KW-0963">Cytoplasm</keyword>
<dbReference type="SMART" id="SM00487">
    <property type="entry name" value="DEXDc"/>
    <property type="match status" value="1"/>
</dbReference>
<dbReference type="EC" id="3.6.4.-" evidence="9"/>
<keyword evidence="3 9" id="KW-0227">DNA damage</keyword>
<feature type="region of interest" description="Disordered" evidence="10">
    <location>
        <begin position="1050"/>
        <end position="1082"/>
    </location>
</feature>
<dbReference type="InterPro" id="IPR014001">
    <property type="entry name" value="Helicase_ATP-bd"/>
</dbReference>
<dbReference type="InterPro" id="IPR037235">
    <property type="entry name" value="TRCF-like_C_D7"/>
</dbReference>
<evidence type="ECO:0000259" key="11">
    <source>
        <dbReference type="PROSITE" id="PS51192"/>
    </source>
</evidence>
<dbReference type="GO" id="GO:0000716">
    <property type="term" value="P:transcription-coupled nucleotide-excision repair, DNA damage recognition"/>
    <property type="evidence" value="ECO:0007669"/>
    <property type="project" value="UniProtKB-UniRule"/>
</dbReference>
<dbReference type="Gene3D" id="2.40.10.170">
    <property type="match status" value="1"/>
</dbReference>
<evidence type="ECO:0000259" key="12">
    <source>
        <dbReference type="PROSITE" id="PS51194"/>
    </source>
</evidence>
<dbReference type="GO" id="GO:0006355">
    <property type="term" value="P:regulation of DNA-templated transcription"/>
    <property type="evidence" value="ECO:0007669"/>
    <property type="project" value="UniProtKB-UniRule"/>
</dbReference>
<dbReference type="InterPro" id="IPR001650">
    <property type="entry name" value="Helicase_C-like"/>
</dbReference>
<comment type="similarity">
    <text evidence="9">In the C-terminal section; belongs to the helicase family. RecG subfamily.</text>
</comment>
<dbReference type="GO" id="GO:0003678">
    <property type="term" value="F:DNA helicase activity"/>
    <property type="evidence" value="ECO:0007669"/>
    <property type="project" value="TreeGrafter"/>
</dbReference>
<dbReference type="Pfam" id="PF02559">
    <property type="entry name" value="CarD_TRCF_RID"/>
    <property type="match status" value="1"/>
</dbReference>
<dbReference type="EMBL" id="SACN01000003">
    <property type="protein sequence ID" value="RVT90382.1"/>
    <property type="molecule type" value="Genomic_DNA"/>
</dbReference>
<dbReference type="InterPro" id="IPR003711">
    <property type="entry name" value="CarD-like/TRCF_RID"/>
</dbReference>
<sequence>MQLAKPHPHEIVTPADLAEALGAPAAIGPTLARLVEAIGHEPLICIALDETRAIQLAAGLTALAPAAQVIHLKAPDALPGEVPPASPANIGSRDAALRRLAASDQGERVLIMSIDAALAQVPILRALPPLLTLRRGMTLDAETLGAALIALGYREDDRVDEPGEMARRAVIELFPTSLDEPVRLEMEGRCLTSLRRFDPISQRSRDDVEVVTIHPAQWAAPWKGVSALSYWPDARIALDPGVGARVTQLHDLAADAGSCTLVSAAAWQDLIGSRRRVDIAPGDEEPVERFVEARRPAQATLSAITRWQLAGDRIILAGDTRDLRFLTRRLTRTSPISAQAITSWAEVARLPSGAVATLAMPLEEGWSSPGLRVVAAADVLGSRAGSGHDDAGELDDPLHGGIDLRVGDLVLHEEHGLGRLSGLETIASDGLRCEAVRLEYAGGTHRLVPIEEADRLWRYGADTQAVSLDRLNGSSWAKRREAIIEAIATTARTLVAMATARRAREVAPLAPPVPLYERFAGRFPYALTRDQRRAVDAVRADLLKGRAMDRLIVGDVGYGKTEVALRAAAMVALAGRQVALVAPTTVLARQHAETIRRRFADLGIEIATLSRLTSPAEARAIRTGLADGSIRLVVGTQALASQSVSFADLGLVIIDEEQRFGAAQKARLREQAQDGHVLTLTATPIPRTLQTALIGLQDLSVIATPPARRQPIRTMNGEYDPDRLRAALLRERDRGGQSFVVVPRVEDIEPLSLELSRLVPGFVIRRAHGQMPSQEADAAMLAFAQGDGDVLLATNIIEAGLDVPRANLMAVMHADRFGLGQLHQLRGRVGRGARRGTILLFTEAGHALAPATAKRLKTLEALDHLGAGFAISAQDLDHRGAGDLIGDEQAGHVRLIGVDLYQHWLARALAADRGEAVERWSPDIRLACDANLPETWIPEEDLRLGLYIRLARLDDDAAVDAFAEELEDRFGALPPEAGRLIALARIRRLACATRVARIDAGPAAIALTPRPDFIATLAELEAKGDRLLLRGDPGPDPLAAVAALLERVRDAPAARPSRRPGRPAARPKAACVKARASSRRSS</sequence>
<name>A0A437LYC5_9SPHN</name>
<reference evidence="13 14" key="1">
    <citation type="submission" date="2019-01" db="EMBL/GenBank/DDBJ databases">
        <authorList>
            <person name="Chen W.-M."/>
        </authorList>
    </citation>
    <scope>NUCLEOTIDE SEQUENCE [LARGE SCALE GENOMIC DNA]</scope>
    <source>
        <strain evidence="13 14">CCP-7</strain>
    </source>
</reference>
<dbReference type="HAMAP" id="MF_00969">
    <property type="entry name" value="TRCF"/>
    <property type="match status" value="1"/>
</dbReference>
<dbReference type="InterPro" id="IPR005118">
    <property type="entry name" value="TRCF_C"/>
</dbReference>
<dbReference type="Pfam" id="PF17757">
    <property type="entry name" value="UvrB_inter"/>
    <property type="match status" value="1"/>
</dbReference>
<dbReference type="PANTHER" id="PTHR47964">
    <property type="entry name" value="ATP-DEPENDENT DNA HELICASE HOMOLOG RECG, CHLOROPLASTIC"/>
    <property type="match status" value="1"/>
</dbReference>
<dbReference type="Pfam" id="PF00271">
    <property type="entry name" value="Helicase_C"/>
    <property type="match status" value="1"/>
</dbReference>
<evidence type="ECO:0000256" key="7">
    <source>
        <dbReference type="ARBA" id="ARBA00023125"/>
    </source>
</evidence>
<dbReference type="OrthoDB" id="9804325at2"/>
<dbReference type="SMART" id="SM00490">
    <property type="entry name" value="HELICc"/>
    <property type="match status" value="1"/>
</dbReference>
<dbReference type="PROSITE" id="PS51194">
    <property type="entry name" value="HELICASE_CTER"/>
    <property type="match status" value="1"/>
</dbReference>
<dbReference type="SMART" id="SM00982">
    <property type="entry name" value="TRCF"/>
    <property type="match status" value="1"/>
</dbReference>
<dbReference type="InterPro" id="IPR036101">
    <property type="entry name" value="CarD-like/TRCF_RID_sf"/>
</dbReference>
<dbReference type="Gene3D" id="3.40.50.300">
    <property type="entry name" value="P-loop containing nucleotide triphosphate hydrolases"/>
    <property type="match status" value="2"/>
</dbReference>
<comment type="caution">
    <text evidence="13">The sequence shown here is derived from an EMBL/GenBank/DDBJ whole genome shotgun (WGS) entry which is preliminary data.</text>
</comment>
<evidence type="ECO:0000256" key="6">
    <source>
        <dbReference type="ARBA" id="ARBA00022840"/>
    </source>
</evidence>
<comment type="similarity">
    <text evidence="9">In the N-terminal section; belongs to the UvrB family.</text>
</comment>
<dbReference type="PROSITE" id="PS51192">
    <property type="entry name" value="HELICASE_ATP_BIND_1"/>
    <property type="match status" value="1"/>
</dbReference>
<evidence type="ECO:0000256" key="4">
    <source>
        <dbReference type="ARBA" id="ARBA00022801"/>
    </source>
</evidence>
<keyword evidence="4 9" id="KW-0378">Hydrolase</keyword>
<dbReference type="Pfam" id="PF00270">
    <property type="entry name" value="DEAD"/>
    <property type="match status" value="1"/>
</dbReference>
<dbReference type="InterPro" id="IPR041471">
    <property type="entry name" value="UvrB_inter"/>
</dbReference>
<accession>A0A437LYC5</accession>
<dbReference type="CDD" id="cd17991">
    <property type="entry name" value="DEXHc_TRCF"/>
    <property type="match status" value="1"/>
</dbReference>
<dbReference type="RefSeq" id="WP_127745638.1">
    <property type="nucleotide sequence ID" value="NZ_SACN01000003.1"/>
</dbReference>
<dbReference type="InterPro" id="IPR004576">
    <property type="entry name" value="Mfd"/>
</dbReference>
<evidence type="ECO:0000256" key="9">
    <source>
        <dbReference type="HAMAP-Rule" id="MF_00969"/>
    </source>
</evidence>
<dbReference type="GO" id="GO:0003684">
    <property type="term" value="F:damaged DNA binding"/>
    <property type="evidence" value="ECO:0007669"/>
    <property type="project" value="InterPro"/>
</dbReference>
<protein>
    <recommendedName>
        <fullName evidence="9">Transcription-repair-coupling factor</fullName>
        <shortName evidence="9">TRCF</shortName>
        <ecNumber evidence="9">3.6.4.-</ecNumber>
    </recommendedName>
</protein>
<keyword evidence="6 9" id="KW-0067">ATP-binding</keyword>
<proteinExistence type="inferred from homology"/>
<dbReference type="Gene3D" id="3.90.1150.50">
    <property type="entry name" value="Transcription-repair-coupling factor, D7 domain"/>
    <property type="match status" value="1"/>
</dbReference>
<organism evidence="13 14">
    <name type="scientific">Sphingomonas crocodyli</name>
    <dbReference type="NCBI Taxonomy" id="1979270"/>
    <lineage>
        <taxon>Bacteria</taxon>
        <taxon>Pseudomonadati</taxon>
        <taxon>Pseudomonadota</taxon>
        <taxon>Alphaproteobacteria</taxon>
        <taxon>Sphingomonadales</taxon>
        <taxon>Sphingomonadaceae</taxon>
        <taxon>Sphingomonas</taxon>
    </lineage>
</organism>
<evidence type="ECO:0000256" key="5">
    <source>
        <dbReference type="ARBA" id="ARBA00022806"/>
    </source>
</evidence>
<comment type="function">
    <text evidence="9">Couples transcription and DNA repair by recognizing RNA polymerase (RNAP) stalled at DNA lesions. Mediates ATP-dependent release of RNAP and its truncated transcript from the DNA, and recruitment of nucleotide excision repair machinery to the damaged site.</text>
</comment>
<dbReference type="InterPro" id="IPR027417">
    <property type="entry name" value="P-loop_NTPase"/>
</dbReference>
<keyword evidence="14" id="KW-1185">Reference proteome</keyword>
<dbReference type="SUPFAM" id="SSF141259">
    <property type="entry name" value="CarD-like"/>
    <property type="match status" value="1"/>
</dbReference>
<dbReference type="SUPFAM" id="SSF143517">
    <property type="entry name" value="TRCF domain-like"/>
    <property type="match status" value="1"/>
</dbReference>
<dbReference type="GO" id="GO:0016787">
    <property type="term" value="F:hydrolase activity"/>
    <property type="evidence" value="ECO:0007669"/>
    <property type="project" value="UniProtKB-KW"/>
</dbReference>
<dbReference type="AlphaFoldDB" id="A0A437LYC5"/>
<dbReference type="InterPro" id="IPR011545">
    <property type="entry name" value="DEAD/DEAH_box_helicase_dom"/>
</dbReference>